<dbReference type="RefSeq" id="WP_167545434.1">
    <property type="nucleotide sequence ID" value="NZ_FOWC01000007.1"/>
</dbReference>
<feature type="transmembrane region" description="Helical" evidence="7">
    <location>
        <begin position="236"/>
        <end position="262"/>
    </location>
</feature>
<evidence type="ECO:0000256" key="7">
    <source>
        <dbReference type="RuleBase" id="RU363032"/>
    </source>
</evidence>
<dbReference type="GO" id="GO:0055085">
    <property type="term" value="P:transmembrane transport"/>
    <property type="evidence" value="ECO:0007669"/>
    <property type="project" value="InterPro"/>
</dbReference>
<dbReference type="Pfam" id="PF00528">
    <property type="entry name" value="BPD_transp_1"/>
    <property type="match status" value="1"/>
</dbReference>
<keyword evidence="6 7" id="KW-0472">Membrane</keyword>
<comment type="subcellular location">
    <subcellularLocation>
        <location evidence="1 7">Cell membrane</location>
        <topology evidence="1 7">Multi-pass membrane protein</topology>
    </subcellularLocation>
</comment>
<dbReference type="AlphaFoldDB" id="A0A1I5TFT1"/>
<feature type="transmembrane region" description="Helical" evidence="7">
    <location>
        <begin position="137"/>
        <end position="159"/>
    </location>
</feature>
<organism evidence="9 10">
    <name type="scientific">Amycolatopsis rubida</name>
    <dbReference type="NCBI Taxonomy" id="112413"/>
    <lineage>
        <taxon>Bacteria</taxon>
        <taxon>Bacillati</taxon>
        <taxon>Actinomycetota</taxon>
        <taxon>Actinomycetes</taxon>
        <taxon>Pseudonocardiales</taxon>
        <taxon>Pseudonocardiaceae</taxon>
        <taxon>Amycolatopsis</taxon>
    </lineage>
</organism>
<dbReference type="CDD" id="cd06261">
    <property type="entry name" value="TM_PBP2"/>
    <property type="match status" value="1"/>
</dbReference>
<dbReference type="Proteomes" id="UP000199137">
    <property type="component" value="Unassembled WGS sequence"/>
</dbReference>
<evidence type="ECO:0000256" key="5">
    <source>
        <dbReference type="ARBA" id="ARBA00022989"/>
    </source>
</evidence>
<protein>
    <submittedName>
        <fullName evidence="9">Peptide/nickel transport system permease protein</fullName>
    </submittedName>
</protein>
<dbReference type="EMBL" id="FOWC01000007">
    <property type="protein sequence ID" value="SFP81910.1"/>
    <property type="molecule type" value="Genomic_DNA"/>
</dbReference>
<dbReference type="InterPro" id="IPR035906">
    <property type="entry name" value="MetI-like_sf"/>
</dbReference>
<name>A0A1I5TFT1_9PSEU</name>
<reference evidence="9 10" key="1">
    <citation type="submission" date="2016-10" db="EMBL/GenBank/DDBJ databases">
        <authorList>
            <person name="de Groot N.N."/>
        </authorList>
    </citation>
    <scope>NUCLEOTIDE SEQUENCE [LARGE SCALE GENOMIC DNA]</scope>
    <source>
        <strain evidence="9 10">DSM 44637</strain>
    </source>
</reference>
<proteinExistence type="inferred from homology"/>
<gene>
    <name evidence="9" type="ORF">SAMN05421854_10792</name>
</gene>
<comment type="similarity">
    <text evidence="7">Belongs to the binding-protein-dependent transport system permease family.</text>
</comment>
<feature type="domain" description="ABC transmembrane type-1" evidence="8">
    <location>
        <begin position="98"/>
        <end position="301"/>
    </location>
</feature>
<evidence type="ECO:0000256" key="3">
    <source>
        <dbReference type="ARBA" id="ARBA00022475"/>
    </source>
</evidence>
<evidence type="ECO:0000259" key="8">
    <source>
        <dbReference type="PROSITE" id="PS50928"/>
    </source>
</evidence>
<dbReference type="PROSITE" id="PS50928">
    <property type="entry name" value="ABC_TM1"/>
    <property type="match status" value="1"/>
</dbReference>
<dbReference type="PANTHER" id="PTHR43163">
    <property type="entry name" value="DIPEPTIDE TRANSPORT SYSTEM PERMEASE PROTEIN DPPB-RELATED"/>
    <property type="match status" value="1"/>
</dbReference>
<keyword evidence="5 7" id="KW-1133">Transmembrane helix</keyword>
<feature type="transmembrane region" description="Helical" evidence="7">
    <location>
        <begin position="282"/>
        <end position="308"/>
    </location>
</feature>
<dbReference type="GO" id="GO:0005886">
    <property type="term" value="C:plasma membrane"/>
    <property type="evidence" value="ECO:0007669"/>
    <property type="project" value="UniProtKB-SubCell"/>
</dbReference>
<keyword evidence="3" id="KW-1003">Cell membrane</keyword>
<keyword evidence="2 7" id="KW-0813">Transport</keyword>
<dbReference type="Pfam" id="PF19300">
    <property type="entry name" value="BPD_transp_1_N"/>
    <property type="match status" value="1"/>
</dbReference>
<accession>A0A1I5TFT1</accession>
<evidence type="ECO:0000256" key="1">
    <source>
        <dbReference type="ARBA" id="ARBA00004651"/>
    </source>
</evidence>
<dbReference type="SUPFAM" id="SSF161098">
    <property type="entry name" value="MetI-like"/>
    <property type="match status" value="1"/>
</dbReference>
<feature type="transmembrane region" description="Helical" evidence="7">
    <location>
        <begin position="12"/>
        <end position="31"/>
    </location>
</feature>
<dbReference type="STRING" id="112413.SAMN05421854_10792"/>
<dbReference type="InterPro" id="IPR000515">
    <property type="entry name" value="MetI-like"/>
</dbReference>
<feature type="transmembrane region" description="Helical" evidence="7">
    <location>
        <begin position="104"/>
        <end position="125"/>
    </location>
</feature>
<evidence type="ECO:0000313" key="9">
    <source>
        <dbReference type="EMBL" id="SFP81910.1"/>
    </source>
</evidence>
<dbReference type="PANTHER" id="PTHR43163:SF6">
    <property type="entry name" value="DIPEPTIDE TRANSPORT SYSTEM PERMEASE PROTEIN DPPB-RELATED"/>
    <property type="match status" value="1"/>
</dbReference>
<feature type="transmembrane region" description="Helical" evidence="7">
    <location>
        <begin position="179"/>
        <end position="198"/>
    </location>
</feature>
<evidence type="ECO:0000256" key="6">
    <source>
        <dbReference type="ARBA" id="ARBA00023136"/>
    </source>
</evidence>
<evidence type="ECO:0000256" key="4">
    <source>
        <dbReference type="ARBA" id="ARBA00022692"/>
    </source>
</evidence>
<evidence type="ECO:0000313" key="10">
    <source>
        <dbReference type="Proteomes" id="UP000199137"/>
    </source>
</evidence>
<evidence type="ECO:0000256" key="2">
    <source>
        <dbReference type="ARBA" id="ARBA00022448"/>
    </source>
</evidence>
<sequence length="320" mass="33607">MPIVAFLAKRVAAMAAILLLVSFLAFSLLTLSPVSEVAVLLGSRPATPETIAGITAQYHLDDPFFTRYWLWLVDAVRGDFGASVQSGQSVTGVIASHFPLTLQLGLYAFVLVLVAGLPLGLAAGIRRGRLLDRATSAFTVIGMSAPGFAVGIVLIYVFGVRLGWFPVYGGGNGHFVSTVVHLTLPAIALAIGLSALVVRQTRAAALDVMEQDYITFAKARGVSGARVLIGYLLRNTALPVVTAAGLMLIAAVSGAVVVETVFSVPGIGRLMVKSIEVKDIPMVQGITFFVALAVLAVNLAVDAAVLILDPRTRISGRRRG</sequence>
<dbReference type="Gene3D" id="1.10.3720.10">
    <property type="entry name" value="MetI-like"/>
    <property type="match status" value="1"/>
</dbReference>
<keyword evidence="4 7" id="KW-0812">Transmembrane</keyword>
<dbReference type="InterPro" id="IPR045621">
    <property type="entry name" value="BPD_transp_1_N"/>
</dbReference>